<dbReference type="SUPFAM" id="SSF55486">
    <property type="entry name" value="Metalloproteases ('zincins'), catalytic domain"/>
    <property type="match status" value="1"/>
</dbReference>
<feature type="domain" description="Peptidase M4" evidence="12">
    <location>
        <begin position="247"/>
        <end position="393"/>
    </location>
</feature>
<protein>
    <recommendedName>
        <fullName evidence="18">Peptidase</fullName>
    </recommendedName>
</protein>
<dbReference type="InterPro" id="IPR011096">
    <property type="entry name" value="FTP_domain"/>
</dbReference>
<keyword evidence="4" id="KW-0479">Metal-binding</keyword>
<dbReference type="InterPro" id="IPR027268">
    <property type="entry name" value="Peptidase_M4/M1_CTD_sf"/>
</dbReference>
<evidence type="ECO:0000313" key="17">
    <source>
        <dbReference type="Proteomes" id="UP000315215"/>
    </source>
</evidence>
<keyword evidence="7" id="KW-0862">Zinc</keyword>
<dbReference type="CDD" id="cd09597">
    <property type="entry name" value="M4_TLP"/>
    <property type="match status" value="1"/>
</dbReference>
<feature type="domain" description="FTP" evidence="15">
    <location>
        <begin position="102"/>
        <end position="151"/>
    </location>
</feature>
<keyword evidence="17" id="KW-1185">Reference proteome</keyword>
<evidence type="ECO:0000256" key="3">
    <source>
        <dbReference type="ARBA" id="ARBA00022670"/>
    </source>
</evidence>
<keyword evidence="8" id="KW-0482">Metalloprotease</keyword>
<dbReference type="EMBL" id="CP041666">
    <property type="protein sequence ID" value="QDP39036.1"/>
    <property type="molecule type" value="Genomic_DNA"/>
</dbReference>
<dbReference type="PANTHER" id="PTHR33794">
    <property type="entry name" value="BACILLOLYSIN"/>
    <property type="match status" value="1"/>
</dbReference>
<dbReference type="RefSeq" id="WP_143891786.1">
    <property type="nucleotide sequence ID" value="NZ_CP041666.1"/>
</dbReference>
<dbReference type="Proteomes" id="UP000315215">
    <property type="component" value="Chromosome"/>
</dbReference>
<evidence type="ECO:0000256" key="4">
    <source>
        <dbReference type="ARBA" id="ARBA00022723"/>
    </source>
</evidence>
<keyword evidence="9" id="KW-1015">Disulfide bond</keyword>
<dbReference type="PRINTS" id="PR00730">
    <property type="entry name" value="THERMOLYSIN"/>
</dbReference>
<dbReference type="GO" id="GO:0046872">
    <property type="term" value="F:metal ion binding"/>
    <property type="evidence" value="ECO:0007669"/>
    <property type="project" value="UniProtKB-KW"/>
</dbReference>
<organism evidence="16 17">
    <name type="scientific">Radiobacillus deserti</name>
    <dbReference type="NCBI Taxonomy" id="2594883"/>
    <lineage>
        <taxon>Bacteria</taxon>
        <taxon>Bacillati</taxon>
        <taxon>Bacillota</taxon>
        <taxon>Bacilli</taxon>
        <taxon>Bacillales</taxon>
        <taxon>Bacillaceae</taxon>
        <taxon>Radiobacillus</taxon>
    </lineage>
</organism>
<feature type="active site" evidence="10">
    <location>
        <position position="386"/>
    </location>
</feature>
<dbReference type="InterPro" id="IPR035914">
    <property type="entry name" value="Sperma_CUB_dom_sf"/>
</dbReference>
<dbReference type="InterPro" id="IPR001570">
    <property type="entry name" value="Peptidase_M4_C_domain"/>
</dbReference>
<evidence type="ECO:0000259" key="12">
    <source>
        <dbReference type="Pfam" id="PF01447"/>
    </source>
</evidence>
<dbReference type="KEGG" id="aqt:FN924_01690"/>
<evidence type="ECO:0000256" key="5">
    <source>
        <dbReference type="ARBA" id="ARBA00022729"/>
    </source>
</evidence>
<dbReference type="Pfam" id="PF01447">
    <property type="entry name" value="Peptidase_M4"/>
    <property type="match status" value="1"/>
</dbReference>
<dbReference type="Pfam" id="PF07504">
    <property type="entry name" value="FTP"/>
    <property type="match status" value="1"/>
</dbReference>
<reference evidence="16 17" key="1">
    <citation type="submission" date="2019-07" db="EMBL/GenBank/DDBJ databases">
        <authorList>
            <person name="Li J."/>
        </authorList>
    </citation>
    <scope>NUCLEOTIDE SEQUENCE [LARGE SCALE GENOMIC DNA]</scope>
    <source>
        <strain evidence="16 17">TKL69</strain>
    </source>
</reference>
<evidence type="ECO:0000256" key="10">
    <source>
        <dbReference type="PIRSR" id="PIRSR623612-1"/>
    </source>
</evidence>
<evidence type="ECO:0000256" key="6">
    <source>
        <dbReference type="ARBA" id="ARBA00022801"/>
    </source>
</evidence>
<evidence type="ECO:0000259" key="14">
    <source>
        <dbReference type="Pfam" id="PF04151"/>
    </source>
</evidence>
<feature type="domain" description="Peptidase C-terminal archaeal/bacterial" evidence="14">
    <location>
        <begin position="585"/>
        <end position="650"/>
    </location>
</feature>
<accession>A0A516KCG8</accession>
<keyword evidence="3" id="KW-0645">Protease</keyword>
<dbReference type="GO" id="GO:0006508">
    <property type="term" value="P:proteolysis"/>
    <property type="evidence" value="ECO:0007669"/>
    <property type="project" value="UniProtKB-KW"/>
</dbReference>
<evidence type="ECO:0000256" key="2">
    <source>
        <dbReference type="ARBA" id="ARBA00009388"/>
    </source>
</evidence>
<gene>
    <name evidence="16" type="ORF">FN924_01690</name>
</gene>
<sequence length="793" mass="86770">MKKPLVIGMVLTLVSGSLSIPLSPEVSAAKNEQTDKKLEQMKVIEKMENSNNKKHVKVKWDKKRGVPEFITGDLSESSIDSEKEVLSFLEENRDLFSLQNGTFNILHVTTDELGMSHYKVELQVDGIPVYGSELIVHTDKNGTVTSMNGQVEPKLENKKWKKRVKLSSHEAIQKAESALSFAPTSNSYSAEPSAKLFLYQDKKKWQPVYLIDLQYIQPEAGRTQVFVNAGNGKIVETIDMTQEAATTGTGKGSSGETVTLQTYQSNGTYYLYDTSKPMDGIIRTYTANQGSSLPGNYVTDADNNFQSSNQAAAVDAHYFAGLTYDYYYDTHGRNSYDNNGSDLISTVHYGSNFNNAFWNGSQMVYGDGDGSTFSPLSGSLDVVAHELTHAVTDTTANLVYQDQPGALNESMSDVFAVIVEAENGDFDWQLGEDIYTPGTPGDALRSLENPELYDQPSHMDDYYNTSADNGGVHTNSGIPNKAFYYIANDIGLDKSGDIYYRALTSYLTSQSDFEDARNALLQSAEDLYGANSTEYQAVSDGYAAVGIGSNSGTSNDTFEPNDTTNNAHAIESGENYNSYISSGSDVDYYTFTSSETGTIQASLKNLPGDYDLYLYDSSGTLLAQSENGNTNSESISYSSTAGGTFFLKVVGYNGASSTSVAYQLSATYPTNSQTTAQWYYESASAETAHPYANNYQGGHTYTKVGAQKVALHFSRFETEAGYDYVEIKDKNGNVTATYDGAKSAFWVIVDGDTISTNLVTDSIITKYGYSIDQVGYFSDQQLAKKKSNIESIK</sequence>
<dbReference type="PANTHER" id="PTHR33794:SF1">
    <property type="entry name" value="BACILLOLYSIN"/>
    <property type="match status" value="1"/>
</dbReference>
<dbReference type="OrthoDB" id="291295at2"/>
<dbReference type="InterPro" id="IPR023612">
    <property type="entry name" value="Peptidase_M4"/>
</dbReference>
<dbReference type="GO" id="GO:0004222">
    <property type="term" value="F:metalloendopeptidase activity"/>
    <property type="evidence" value="ECO:0007669"/>
    <property type="project" value="InterPro"/>
</dbReference>
<dbReference type="SUPFAM" id="SSF49854">
    <property type="entry name" value="Spermadhesin, CUB domain"/>
    <property type="match status" value="1"/>
</dbReference>
<dbReference type="AlphaFoldDB" id="A0A516KCG8"/>
<dbReference type="Gene3D" id="3.10.170.10">
    <property type="match status" value="1"/>
</dbReference>
<dbReference type="Pfam" id="PF02868">
    <property type="entry name" value="Peptidase_M4_C"/>
    <property type="match status" value="1"/>
</dbReference>
<dbReference type="InterPro" id="IPR050728">
    <property type="entry name" value="Zinc_Metalloprotease_M4"/>
</dbReference>
<dbReference type="Gene3D" id="2.60.120.380">
    <property type="match status" value="1"/>
</dbReference>
<dbReference type="InterPro" id="IPR007280">
    <property type="entry name" value="Peptidase_C_arc/bac"/>
</dbReference>
<dbReference type="Pfam" id="PF04151">
    <property type="entry name" value="PPC"/>
    <property type="match status" value="1"/>
</dbReference>
<evidence type="ECO:0000259" key="11">
    <source>
        <dbReference type="Pfam" id="PF00431"/>
    </source>
</evidence>
<proteinExistence type="inferred from homology"/>
<evidence type="ECO:0000256" key="8">
    <source>
        <dbReference type="ARBA" id="ARBA00023049"/>
    </source>
</evidence>
<dbReference type="Gene3D" id="1.10.390.10">
    <property type="entry name" value="Neutral Protease Domain 2"/>
    <property type="match status" value="1"/>
</dbReference>
<feature type="domain" description="Peptidase M4 C-terminal" evidence="13">
    <location>
        <begin position="396"/>
        <end position="547"/>
    </location>
</feature>
<evidence type="ECO:0000259" key="13">
    <source>
        <dbReference type="Pfam" id="PF02868"/>
    </source>
</evidence>
<feature type="active site" description="Proton donor" evidence="10">
    <location>
        <position position="473"/>
    </location>
</feature>
<evidence type="ECO:0000256" key="1">
    <source>
        <dbReference type="ARBA" id="ARBA00001947"/>
    </source>
</evidence>
<evidence type="ECO:0000256" key="9">
    <source>
        <dbReference type="ARBA" id="ARBA00023157"/>
    </source>
</evidence>
<dbReference type="InterPro" id="IPR000859">
    <property type="entry name" value="CUB_dom"/>
</dbReference>
<feature type="domain" description="CUB" evidence="11">
    <location>
        <begin position="683"/>
        <end position="771"/>
    </location>
</feature>
<keyword evidence="5" id="KW-0732">Signal</keyword>
<dbReference type="Gene3D" id="3.10.450.490">
    <property type="match status" value="1"/>
</dbReference>
<keyword evidence="6" id="KW-0378">Hydrolase</keyword>
<evidence type="ECO:0000256" key="7">
    <source>
        <dbReference type="ARBA" id="ARBA00022833"/>
    </source>
</evidence>
<comment type="cofactor">
    <cofactor evidence="1">
        <name>Zn(2+)</name>
        <dbReference type="ChEBI" id="CHEBI:29105"/>
    </cofactor>
</comment>
<name>A0A516KCG8_9BACI</name>
<dbReference type="SUPFAM" id="SSF89260">
    <property type="entry name" value="Collagen-binding domain"/>
    <property type="match status" value="1"/>
</dbReference>
<evidence type="ECO:0000259" key="15">
    <source>
        <dbReference type="Pfam" id="PF07504"/>
    </source>
</evidence>
<evidence type="ECO:0008006" key="18">
    <source>
        <dbReference type="Google" id="ProtNLM"/>
    </source>
</evidence>
<evidence type="ECO:0000313" key="16">
    <source>
        <dbReference type="EMBL" id="QDP39036.1"/>
    </source>
</evidence>
<dbReference type="InterPro" id="IPR013856">
    <property type="entry name" value="Peptidase_M4_domain"/>
</dbReference>
<comment type="similarity">
    <text evidence="2">Belongs to the peptidase M4 family.</text>
</comment>
<dbReference type="Pfam" id="PF00431">
    <property type="entry name" value="CUB"/>
    <property type="match status" value="1"/>
</dbReference>